<dbReference type="GO" id="GO:0004519">
    <property type="term" value="F:endonuclease activity"/>
    <property type="evidence" value="ECO:0007669"/>
    <property type="project" value="UniProtKB-KW"/>
</dbReference>
<dbReference type="GO" id="GO:0015074">
    <property type="term" value="P:DNA integration"/>
    <property type="evidence" value="ECO:0007669"/>
    <property type="project" value="UniProtKB-KW"/>
</dbReference>
<accession>A0AA38TR64</accession>
<evidence type="ECO:0000256" key="7">
    <source>
        <dbReference type="ARBA" id="ARBA00022759"/>
    </source>
</evidence>
<dbReference type="AlphaFoldDB" id="A0AA38TR64"/>
<evidence type="ECO:0000256" key="2">
    <source>
        <dbReference type="ARBA" id="ARBA00022679"/>
    </source>
</evidence>
<evidence type="ECO:0000256" key="5">
    <source>
        <dbReference type="ARBA" id="ARBA00022723"/>
    </source>
</evidence>
<dbReference type="GO" id="GO:0003964">
    <property type="term" value="F:RNA-directed DNA polymerase activity"/>
    <property type="evidence" value="ECO:0007669"/>
    <property type="project" value="UniProtKB-KW"/>
</dbReference>
<dbReference type="InterPro" id="IPR043502">
    <property type="entry name" value="DNA/RNA_pol_sf"/>
</dbReference>
<evidence type="ECO:0000313" key="17">
    <source>
        <dbReference type="Proteomes" id="UP001172457"/>
    </source>
</evidence>
<evidence type="ECO:0000256" key="10">
    <source>
        <dbReference type="ARBA" id="ARBA00022908"/>
    </source>
</evidence>
<dbReference type="PROSITE" id="PS50994">
    <property type="entry name" value="INTEGRASE"/>
    <property type="match status" value="1"/>
</dbReference>
<dbReference type="Pfam" id="PF17921">
    <property type="entry name" value="Integrase_H2C2"/>
    <property type="match status" value="1"/>
</dbReference>
<dbReference type="SUPFAM" id="SSF53098">
    <property type="entry name" value="Ribonuclease H-like"/>
    <property type="match status" value="1"/>
</dbReference>
<dbReference type="InterPro" id="IPR043128">
    <property type="entry name" value="Rev_trsase/Diguanyl_cyclase"/>
</dbReference>
<evidence type="ECO:0000256" key="12">
    <source>
        <dbReference type="ARBA" id="ARBA00022932"/>
    </source>
</evidence>
<evidence type="ECO:0000256" key="9">
    <source>
        <dbReference type="ARBA" id="ARBA00022842"/>
    </source>
</evidence>
<dbReference type="GO" id="GO:0003887">
    <property type="term" value="F:DNA-directed DNA polymerase activity"/>
    <property type="evidence" value="ECO:0007669"/>
    <property type="project" value="UniProtKB-KW"/>
</dbReference>
<keyword evidence="13" id="KW-0238">DNA-binding</keyword>
<proteinExistence type="predicted"/>
<evidence type="ECO:0000256" key="1">
    <source>
        <dbReference type="ARBA" id="ARBA00022670"/>
    </source>
</evidence>
<organism evidence="16 17">
    <name type="scientific">Centaurea solstitialis</name>
    <name type="common">yellow star-thistle</name>
    <dbReference type="NCBI Taxonomy" id="347529"/>
    <lineage>
        <taxon>Eukaryota</taxon>
        <taxon>Viridiplantae</taxon>
        <taxon>Streptophyta</taxon>
        <taxon>Embryophyta</taxon>
        <taxon>Tracheophyta</taxon>
        <taxon>Spermatophyta</taxon>
        <taxon>Magnoliopsida</taxon>
        <taxon>eudicotyledons</taxon>
        <taxon>Gunneridae</taxon>
        <taxon>Pentapetalae</taxon>
        <taxon>asterids</taxon>
        <taxon>campanulids</taxon>
        <taxon>Asterales</taxon>
        <taxon>Asteraceae</taxon>
        <taxon>Carduoideae</taxon>
        <taxon>Cardueae</taxon>
        <taxon>Centaureinae</taxon>
        <taxon>Centaurea</taxon>
    </lineage>
</organism>
<reference evidence="16" key="1">
    <citation type="submission" date="2023-03" db="EMBL/GenBank/DDBJ databases">
        <title>Chromosome-scale reference genome and RAD-based genetic map of yellow starthistle (Centaurea solstitialis) reveal putative structural variation and QTLs associated with invader traits.</title>
        <authorList>
            <person name="Reatini B."/>
            <person name="Cang F.A."/>
            <person name="Jiang Q."/>
            <person name="Mckibben M.T.W."/>
            <person name="Barker M.S."/>
            <person name="Rieseberg L.H."/>
            <person name="Dlugosch K.M."/>
        </authorList>
    </citation>
    <scope>NUCLEOTIDE SEQUENCE</scope>
    <source>
        <strain evidence="16">CAN-66</strain>
        <tissue evidence="16">Leaf</tissue>
    </source>
</reference>
<keyword evidence="5" id="KW-0479">Metal-binding</keyword>
<dbReference type="Gene3D" id="1.10.340.70">
    <property type="match status" value="1"/>
</dbReference>
<dbReference type="InterPro" id="IPR050951">
    <property type="entry name" value="Retrovirus_Pol_polyprotein"/>
</dbReference>
<dbReference type="CDD" id="cd09274">
    <property type="entry name" value="RNase_HI_RT_Ty3"/>
    <property type="match status" value="1"/>
</dbReference>
<dbReference type="FunFam" id="3.30.70.270:FF:000003">
    <property type="entry name" value="Transposon Ty3-G Gag-Pol polyprotein"/>
    <property type="match status" value="1"/>
</dbReference>
<evidence type="ECO:0000256" key="6">
    <source>
        <dbReference type="ARBA" id="ARBA00022750"/>
    </source>
</evidence>
<keyword evidence="4" id="KW-0540">Nuclease</keyword>
<evidence type="ECO:0000256" key="14">
    <source>
        <dbReference type="ARBA" id="ARBA00023172"/>
    </source>
</evidence>
<keyword evidence="1" id="KW-0645">Protease</keyword>
<dbReference type="InterPro" id="IPR056924">
    <property type="entry name" value="SH3_Tf2-1"/>
</dbReference>
<dbReference type="Pfam" id="PF24626">
    <property type="entry name" value="SH3_Tf2-1"/>
    <property type="match status" value="1"/>
</dbReference>
<keyword evidence="6" id="KW-0064">Aspartyl protease</keyword>
<dbReference type="InterPro" id="IPR036397">
    <property type="entry name" value="RNaseH_sf"/>
</dbReference>
<dbReference type="GO" id="GO:0006310">
    <property type="term" value="P:DNA recombination"/>
    <property type="evidence" value="ECO:0007669"/>
    <property type="project" value="UniProtKB-KW"/>
</dbReference>
<dbReference type="Gene3D" id="3.10.10.10">
    <property type="entry name" value="HIV Type 1 Reverse Transcriptase, subunit A, domain 1"/>
    <property type="match status" value="1"/>
</dbReference>
<dbReference type="InterPro" id="IPR001584">
    <property type="entry name" value="Integrase_cat-core"/>
</dbReference>
<keyword evidence="2" id="KW-0808">Transferase</keyword>
<evidence type="ECO:0000256" key="4">
    <source>
        <dbReference type="ARBA" id="ARBA00022722"/>
    </source>
</evidence>
<sequence>MQSHLRKESVAYLAPIVDKEVKEKRIQDFPVVRDYPEVFPEELPELPLHRQVEFHIDLVPGAAPVTKSPSSPAPSKVQKLSNHLQELLDKGFIRPSSSPWGAPVLFVKKEDGSFRVCIDYRELNKITIKNRCLLPRMDDLFDQLQGATYFSKIDLRSGYHHMRVREEDIAKTAFRMRYGHYEFLVMPFGLTNAPAVFDKFVIVFIDDILINSRSKEEHEQHLRLMMELLKTEDLYAKFSKNEFWIREVHFLGHVVNKEGIHVDPAKIEAIKKWEAPKTPAEIRQFLGLAGYYRRFITNFSKIAQPLTMLTQKDRKFVWGEKQEEAFQLLKHKLCNAPIMTLPEGTDNFVVYCDASHQGLGCVLMQNEKVIAYASRQLKIHEKNYTTHDLELGAVVFALKIWRHYLYGTKCTIFTDHKSLQHILDQKMLNMRQRRWVELLNDYDCEIKYHPGKANVVADALSRKERVKPTIARAMGVLVQTGLKSQILEAQGEALKAENLKKETLHQVEKEFEVKADGDRVWIPKVDQLRSTIMDEAHQTKYSVHPGADKMYKGLKEHYWWPGMKKDIAQYASKCMTCAWIKAEHQKLSGLLQQPEIPKWKWEQISMDFVTKLPKTKKGHDSIWVIVNRLTKSAHFLPIRESYSIDRLAQLYVNEIVMRHGVPISIISDRDNRFTLRFWQSLQAALGTSMDLNTAYHPQTDGQTQRTIQMLEDMLRACVLEVGGSWDDHQPLVEFSYNHNYHTSIQCALYEALYGRKCRSPLNWLEVEDSRLIRPDITARDRQKSYADNRRKPLDFEIGDKVLLKILERIGPVAYKLNLPPELSDIHDTFHASNLKKCLSEETLVLPLGEMQINDQLRIIEEPIEILDQKIKRSKIPIVKVHRNSKHGPEFTWEREALMKSKYPHLFMEEPSMCGKQATKSRFINFARSGDRHRGFLWNKFEMFLDQVRTSFGRFRTIFGSVGVFRIGNHVFRIGNHVFRIGKFVLSFGGVLLRYAFPALETYVFRIGKWASWAVMLTSKISESEKGISRTGKVRIGKWHFPESGTLDEVHGRTVRITQICKGEKDLKVQNLSFWKNQNADRFVTLQPNGHLVTEKKRQ</sequence>
<dbReference type="Pfam" id="PF00078">
    <property type="entry name" value="RVT_1"/>
    <property type="match status" value="1"/>
</dbReference>
<dbReference type="CDD" id="cd01647">
    <property type="entry name" value="RT_LTR"/>
    <property type="match status" value="1"/>
</dbReference>
<dbReference type="FunFam" id="3.10.10.10:FF:000007">
    <property type="entry name" value="Retrovirus-related Pol polyprotein from transposon 17.6-like Protein"/>
    <property type="match status" value="1"/>
</dbReference>
<dbReference type="InterPro" id="IPR041373">
    <property type="entry name" value="RT_RNaseH"/>
</dbReference>
<dbReference type="InterPro" id="IPR041588">
    <property type="entry name" value="Integrase_H2C2"/>
</dbReference>
<name>A0AA38TR64_9ASTR</name>
<dbReference type="FunFam" id="3.10.20.370:FF:000001">
    <property type="entry name" value="Retrovirus-related Pol polyprotein from transposon 17.6-like protein"/>
    <property type="match status" value="1"/>
</dbReference>
<gene>
    <name evidence="16" type="ORF">OSB04_006763</name>
</gene>
<keyword evidence="17" id="KW-1185">Reference proteome</keyword>
<dbReference type="InterPro" id="IPR012337">
    <property type="entry name" value="RNaseH-like_sf"/>
</dbReference>
<dbReference type="FunFam" id="3.30.70.270:FF:000026">
    <property type="entry name" value="Transposon Ty3-G Gag-Pol polyprotein"/>
    <property type="match status" value="1"/>
</dbReference>
<dbReference type="Gene3D" id="3.30.420.10">
    <property type="entry name" value="Ribonuclease H-like superfamily/Ribonuclease H"/>
    <property type="match status" value="2"/>
</dbReference>
<dbReference type="Proteomes" id="UP001172457">
    <property type="component" value="Chromosome 2"/>
</dbReference>
<dbReference type="PANTHER" id="PTHR37984:SF5">
    <property type="entry name" value="PROTEIN NYNRIN-LIKE"/>
    <property type="match status" value="1"/>
</dbReference>
<keyword evidence="3" id="KW-0548">Nucleotidyltransferase</keyword>
<keyword evidence="8" id="KW-0378">Hydrolase</keyword>
<evidence type="ECO:0000256" key="3">
    <source>
        <dbReference type="ARBA" id="ARBA00022695"/>
    </source>
</evidence>
<keyword evidence="14" id="KW-0233">DNA recombination</keyword>
<evidence type="ECO:0000256" key="11">
    <source>
        <dbReference type="ARBA" id="ARBA00022918"/>
    </source>
</evidence>
<evidence type="ECO:0000313" key="16">
    <source>
        <dbReference type="EMBL" id="KAJ9561603.1"/>
    </source>
</evidence>
<dbReference type="SUPFAM" id="SSF56672">
    <property type="entry name" value="DNA/RNA polymerases"/>
    <property type="match status" value="1"/>
</dbReference>
<dbReference type="GO" id="GO:0004190">
    <property type="term" value="F:aspartic-type endopeptidase activity"/>
    <property type="evidence" value="ECO:0007669"/>
    <property type="project" value="UniProtKB-KW"/>
</dbReference>
<keyword evidence="11" id="KW-0695">RNA-directed DNA polymerase</keyword>
<dbReference type="Gene3D" id="3.30.70.270">
    <property type="match status" value="2"/>
</dbReference>
<comment type="caution">
    <text evidence="16">The sequence shown here is derived from an EMBL/GenBank/DDBJ whole genome shotgun (WGS) entry which is preliminary data.</text>
</comment>
<protein>
    <recommendedName>
        <fullName evidence="15">Integrase catalytic domain-containing protein</fullName>
    </recommendedName>
</protein>
<dbReference type="GO" id="GO:0006508">
    <property type="term" value="P:proteolysis"/>
    <property type="evidence" value="ECO:0007669"/>
    <property type="project" value="UniProtKB-KW"/>
</dbReference>
<feature type="domain" description="Integrase catalytic" evidence="15">
    <location>
        <begin position="593"/>
        <end position="756"/>
    </location>
</feature>
<keyword evidence="9" id="KW-0460">Magnesium</keyword>
<dbReference type="GO" id="GO:0046872">
    <property type="term" value="F:metal ion binding"/>
    <property type="evidence" value="ECO:0007669"/>
    <property type="project" value="UniProtKB-KW"/>
</dbReference>
<keyword evidence="7" id="KW-0255">Endonuclease</keyword>
<evidence type="ECO:0000256" key="8">
    <source>
        <dbReference type="ARBA" id="ARBA00022801"/>
    </source>
</evidence>
<dbReference type="GO" id="GO:0003677">
    <property type="term" value="F:DNA binding"/>
    <property type="evidence" value="ECO:0007669"/>
    <property type="project" value="UniProtKB-KW"/>
</dbReference>
<keyword evidence="12" id="KW-0239">DNA-directed DNA polymerase</keyword>
<keyword evidence="10" id="KW-0229">DNA integration</keyword>
<dbReference type="EMBL" id="JARYMX010000002">
    <property type="protein sequence ID" value="KAJ9561603.1"/>
    <property type="molecule type" value="Genomic_DNA"/>
</dbReference>
<dbReference type="Pfam" id="PF17917">
    <property type="entry name" value="RT_RNaseH"/>
    <property type="match status" value="1"/>
</dbReference>
<evidence type="ECO:0000256" key="13">
    <source>
        <dbReference type="ARBA" id="ARBA00023125"/>
    </source>
</evidence>
<dbReference type="PANTHER" id="PTHR37984">
    <property type="entry name" value="PROTEIN CBG26694"/>
    <property type="match status" value="1"/>
</dbReference>
<dbReference type="InterPro" id="IPR000477">
    <property type="entry name" value="RT_dom"/>
</dbReference>
<evidence type="ECO:0000259" key="15">
    <source>
        <dbReference type="PROSITE" id="PS50994"/>
    </source>
</evidence>